<dbReference type="EMBL" id="CAACVG010008398">
    <property type="protein sequence ID" value="VEN49618.1"/>
    <property type="molecule type" value="Genomic_DNA"/>
</dbReference>
<dbReference type="PANTHER" id="PTHR45740">
    <property type="entry name" value="POLY [ADP-RIBOSE] POLYMERASE"/>
    <property type="match status" value="1"/>
</dbReference>
<reference evidence="2 3" key="1">
    <citation type="submission" date="2019-01" db="EMBL/GenBank/DDBJ databases">
        <authorList>
            <person name="Sayadi A."/>
        </authorList>
    </citation>
    <scope>NUCLEOTIDE SEQUENCE [LARGE SCALE GENOMIC DNA]</scope>
</reference>
<sequence length="214" mass="24272">MAYSVQDIDNWLGGLKIRDKEFTVPVQRDTTLVRDIISAVSYAPKFDYSRTFTLNEISTLRNKQLFEGLSGIQSIHEVNNPFLYAAYVLKKQQKGYMATETTVFHGTRTENVVSICEKNLNYRLRGRYGQLGNKYGNGVSFSPRVSYAMGFPRRVFGQKAMFLVKVIEKGRCRGSLGLDIPVKGCDTSISPDNAVLVKYSDNEFYPTHVAYYGR</sequence>
<dbReference type="SUPFAM" id="SSF56399">
    <property type="entry name" value="ADP-ribosylation"/>
    <property type="match status" value="1"/>
</dbReference>
<feature type="domain" description="PARP catalytic" evidence="1">
    <location>
        <begin position="72"/>
        <end position="166"/>
    </location>
</feature>
<dbReference type="Gene3D" id="3.90.228.10">
    <property type="match status" value="1"/>
</dbReference>
<dbReference type="GO" id="GO:0005634">
    <property type="term" value="C:nucleus"/>
    <property type="evidence" value="ECO:0007669"/>
    <property type="project" value="TreeGrafter"/>
</dbReference>
<dbReference type="GO" id="GO:0003950">
    <property type="term" value="F:NAD+ poly-ADP-ribosyltransferase activity"/>
    <property type="evidence" value="ECO:0007669"/>
    <property type="project" value="InterPro"/>
</dbReference>
<accession>A0A653CNW0</accession>
<name>A0A653CNW0_CALMS</name>
<organism evidence="2 3">
    <name type="scientific">Callosobruchus maculatus</name>
    <name type="common">Southern cowpea weevil</name>
    <name type="synonym">Pulse bruchid</name>
    <dbReference type="NCBI Taxonomy" id="64391"/>
    <lineage>
        <taxon>Eukaryota</taxon>
        <taxon>Metazoa</taxon>
        <taxon>Ecdysozoa</taxon>
        <taxon>Arthropoda</taxon>
        <taxon>Hexapoda</taxon>
        <taxon>Insecta</taxon>
        <taxon>Pterygota</taxon>
        <taxon>Neoptera</taxon>
        <taxon>Endopterygota</taxon>
        <taxon>Coleoptera</taxon>
        <taxon>Polyphaga</taxon>
        <taxon>Cucujiformia</taxon>
        <taxon>Chrysomeloidea</taxon>
        <taxon>Chrysomelidae</taxon>
        <taxon>Bruchinae</taxon>
        <taxon>Bruchini</taxon>
        <taxon>Callosobruchus</taxon>
    </lineage>
</organism>
<proteinExistence type="predicted"/>
<evidence type="ECO:0000313" key="2">
    <source>
        <dbReference type="EMBL" id="VEN49618.1"/>
    </source>
</evidence>
<dbReference type="Proteomes" id="UP000410492">
    <property type="component" value="Unassembled WGS sequence"/>
</dbReference>
<dbReference type="InterPro" id="IPR051712">
    <property type="entry name" value="ARTD-AVP"/>
</dbReference>
<evidence type="ECO:0000259" key="1">
    <source>
        <dbReference type="Pfam" id="PF00644"/>
    </source>
</evidence>
<protein>
    <recommendedName>
        <fullName evidence="1">PARP catalytic domain-containing protein</fullName>
    </recommendedName>
</protein>
<dbReference type="AlphaFoldDB" id="A0A653CNW0"/>
<dbReference type="InterPro" id="IPR012317">
    <property type="entry name" value="Poly(ADP-ribose)pol_cat_dom"/>
</dbReference>
<dbReference type="GO" id="GO:1990404">
    <property type="term" value="F:NAD+-protein mono-ADP-ribosyltransferase activity"/>
    <property type="evidence" value="ECO:0007669"/>
    <property type="project" value="TreeGrafter"/>
</dbReference>
<dbReference type="Pfam" id="PF00644">
    <property type="entry name" value="PARP"/>
    <property type="match status" value="1"/>
</dbReference>
<dbReference type="OrthoDB" id="6133115at2759"/>
<keyword evidence="3" id="KW-1185">Reference proteome</keyword>
<dbReference type="PANTHER" id="PTHR45740:SF2">
    <property type="entry name" value="POLY [ADP-RIBOSE] POLYMERASE"/>
    <property type="match status" value="1"/>
</dbReference>
<evidence type="ECO:0000313" key="3">
    <source>
        <dbReference type="Proteomes" id="UP000410492"/>
    </source>
</evidence>
<gene>
    <name evidence="2" type="ORF">CALMAC_LOCUS10678</name>
</gene>